<organism evidence="3 4">
    <name type="scientific">Desmophyllum pertusum</name>
    <dbReference type="NCBI Taxonomy" id="174260"/>
    <lineage>
        <taxon>Eukaryota</taxon>
        <taxon>Metazoa</taxon>
        <taxon>Cnidaria</taxon>
        <taxon>Anthozoa</taxon>
        <taxon>Hexacorallia</taxon>
        <taxon>Scleractinia</taxon>
        <taxon>Caryophylliina</taxon>
        <taxon>Caryophylliidae</taxon>
        <taxon>Desmophyllum</taxon>
    </lineage>
</organism>
<evidence type="ECO:0000313" key="4">
    <source>
        <dbReference type="Proteomes" id="UP001163046"/>
    </source>
</evidence>
<sequence>MRGFIVIVIVGFLAIFTADASTKRDPQSSNQWRPGKKDDTNLFQRPLQSHIEDYSGHKSSSSDADEWNLDDATSQIFDGRKQSPNPPSLEFPRPGRKRSNSDVSGFNSHPPAEHSQQNIANWPLVRPGRKRRSLMA</sequence>
<keyword evidence="2" id="KW-0732">Signal</keyword>
<evidence type="ECO:0000256" key="1">
    <source>
        <dbReference type="SAM" id="MobiDB-lite"/>
    </source>
</evidence>
<dbReference type="Proteomes" id="UP001163046">
    <property type="component" value="Unassembled WGS sequence"/>
</dbReference>
<accession>A0A9X0D9G3</accession>
<comment type="caution">
    <text evidence="3">The sequence shown here is derived from an EMBL/GenBank/DDBJ whole genome shotgun (WGS) entry which is preliminary data.</text>
</comment>
<protein>
    <submittedName>
        <fullName evidence="3">Uncharacterized protein</fullName>
    </submittedName>
</protein>
<keyword evidence="4" id="KW-1185">Reference proteome</keyword>
<evidence type="ECO:0000256" key="2">
    <source>
        <dbReference type="SAM" id="SignalP"/>
    </source>
</evidence>
<name>A0A9X0D9G3_9CNID</name>
<feature type="region of interest" description="Disordered" evidence="1">
    <location>
        <begin position="23"/>
        <end position="136"/>
    </location>
</feature>
<feature type="signal peptide" evidence="2">
    <location>
        <begin position="1"/>
        <end position="20"/>
    </location>
</feature>
<evidence type="ECO:0000313" key="3">
    <source>
        <dbReference type="EMBL" id="KAJ7392247.1"/>
    </source>
</evidence>
<dbReference type="OrthoDB" id="10431600at2759"/>
<dbReference type="AlphaFoldDB" id="A0A9X0D9G3"/>
<proteinExistence type="predicted"/>
<reference evidence="3" key="1">
    <citation type="submission" date="2023-01" db="EMBL/GenBank/DDBJ databases">
        <title>Genome assembly of the deep-sea coral Lophelia pertusa.</title>
        <authorList>
            <person name="Herrera S."/>
            <person name="Cordes E."/>
        </authorList>
    </citation>
    <scope>NUCLEOTIDE SEQUENCE</scope>
    <source>
        <strain evidence="3">USNM1676648</strain>
        <tissue evidence="3">Polyp</tissue>
    </source>
</reference>
<dbReference type="EMBL" id="MU825402">
    <property type="protein sequence ID" value="KAJ7392247.1"/>
    <property type="molecule type" value="Genomic_DNA"/>
</dbReference>
<gene>
    <name evidence="3" type="ORF">OS493_013625</name>
</gene>
<feature type="compositionally biased region" description="Basic residues" evidence="1">
    <location>
        <begin position="127"/>
        <end position="136"/>
    </location>
</feature>
<feature type="chain" id="PRO_5040727389" evidence="2">
    <location>
        <begin position="21"/>
        <end position="136"/>
    </location>
</feature>